<organism evidence="2 3">
    <name type="scientific">Portunus trituberculatus</name>
    <name type="common">Swimming crab</name>
    <name type="synonym">Neptunus trituberculatus</name>
    <dbReference type="NCBI Taxonomy" id="210409"/>
    <lineage>
        <taxon>Eukaryota</taxon>
        <taxon>Metazoa</taxon>
        <taxon>Ecdysozoa</taxon>
        <taxon>Arthropoda</taxon>
        <taxon>Crustacea</taxon>
        <taxon>Multicrustacea</taxon>
        <taxon>Malacostraca</taxon>
        <taxon>Eumalacostraca</taxon>
        <taxon>Eucarida</taxon>
        <taxon>Decapoda</taxon>
        <taxon>Pleocyemata</taxon>
        <taxon>Brachyura</taxon>
        <taxon>Eubrachyura</taxon>
        <taxon>Portunoidea</taxon>
        <taxon>Portunidae</taxon>
        <taxon>Portuninae</taxon>
        <taxon>Portunus</taxon>
    </lineage>
</organism>
<evidence type="ECO:0000313" key="2">
    <source>
        <dbReference type="EMBL" id="MPC25244.1"/>
    </source>
</evidence>
<evidence type="ECO:0000256" key="1">
    <source>
        <dbReference type="SAM" id="MobiDB-lite"/>
    </source>
</evidence>
<reference evidence="2 3" key="1">
    <citation type="submission" date="2019-05" db="EMBL/GenBank/DDBJ databases">
        <title>Another draft genome of Portunus trituberculatus and its Hox gene families provides insights of decapod evolution.</title>
        <authorList>
            <person name="Jeong J.-H."/>
            <person name="Song I."/>
            <person name="Kim S."/>
            <person name="Choi T."/>
            <person name="Kim D."/>
            <person name="Ryu S."/>
            <person name="Kim W."/>
        </authorList>
    </citation>
    <scope>NUCLEOTIDE SEQUENCE [LARGE SCALE GENOMIC DNA]</scope>
    <source>
        <tissue evidence="2">Muscle</tissue>
    </source>
</reference>
<name>A0A5B7DWL2_PORTR</name>
<comment type="caution">
    <text evidence="2">The sequence shown here is derived from an EMBL/GenBank/DDBJ whole genome shotgun (WGS) entry which is preliminary data.</text>
</comment>
<dbReference type="Proteomes" id="UP000324222">
    <property type="component" value="Unassembled WGS sequence"/>
</dbReference>
<evidence type="ECO:0000313" key="3">
    <source>
        <dbReference type="Proteomes" id="UP000324222"/>
    </source>
</evidence>
<sequence>MFGLCDKGGVPRLPASRPSPSALTSARALKLSYKLSPIMIEIWKRIRVLHPAQVADGRVPPGCRRSPEPPDMSFLHL</sequence>
<dbReference type="EMBL" id="VSRR010001438">
    <property type="protein sequence ID" value="MPC25244.1"/>
    <property type="molecule type" value="Genomic_DNA"/>
</dbReference>
<feature type="compositionally biased region" description="Low complexity" evidence="1">
    <location>
        <begin position="11"/>
        <end position="21"/>
    </location>
</feature>
<protein>
    <submittedName>
        <fullName evidence="2">Uncharacterized protein</fullName>
    </submittedName>
</protein>
<feature type="region of interest" description="Disordered" evidence="1">
    <location>
        <begin position="58"/>
        <end position="77"/>
    </location>
</feature>
<accession>A0A5B7DWL2</accession>
<gene>
    <name evidence="2" type="ORF">E2C01_018349</name>
</gene>
<proteinExistence type="predicted"/>
<feature type="region of interest" description="Disordered" evidence="1">
    <location>
        <begin position="1"/>
        <end position="21"/>
    </location>
</feature>
<dbReference type="AlphaFoldDB" id="A0A5B7DWL2"/>
<keyword evidence="3" id="KW-1185">Reference proteome</keyword>